<gene>
    <name evidence="1" type="ORF">AVEN_226456_1</name>
</gene>
<dbReference type="Proteomes" id="UP000499080">
    <property type="component" value="Unassembled WGS sequence"/>
</dbReference>
<sequence length="94" mass="10710">MFKVEQHTTTRDPSAILFILCPTGRDVPWNHLDKSGPLPLFTDIKKIPVLFRFYISSLKSQNGCQVCRQGRGQWLHTSDIPIPTPVEFSSQPED</sequence>
<evidence type="ECO:0000313" key="1">
    <source>
        <dbReference type="EMBL" id="GBN43221.1"/>
    </source>
</evidence>
<name>A0A4Y2NV56_ARAVE</name>
<protein>
    <submittedName>
        <fullName evidence="1">Uncharacterized protein</fullName>
    </submittedName>
</protein>
<comment type="caution">
    <text evidence="1">The sequence shown here is derived from an EMBL/GenBank/DDBJ whole genome shotgun (WGS) entry which is preliminary data.</text>
</comment>
<keyword evidence="2" id="KW-1185">Reference proteome</keyword>
<evidence type="ECO:0000313" key="2">
    <source>
        <dbReference type="Proteomes" id="UP000499080"/>
    </source>
</evidence>
<proteinExistence type="predicted"/>
<dbReference type="AlphaFoldDB" id="A0A4Y2NV56"/>
<organism evidence="1 2">
    <name type="scientific">Araneus ventricosus</name>
    <name type="common">Orbweaver spider</name>
    <name type="synonym">Epeira ventricosa</name>
    <dbReference type="NCBI Taxonomy" id="182803"/>
    <lineage>
        <taxon>Eukaryota</taxon>
        <taxon>Metazoa</taxon>
        <taxon>Ecdysozoa</taxon>
        <taxon>Arthropoda</taxon>
        <taxon>Chelicerata</taxon>
        <taxon>Arachnida</taxon>
        <taxon>Araneae</taxon>
        <taxon>Araneomorphae</taxon>
        <taxon>Entelegynae</taxon>
        <taxon>Araneoidea</taxon>
        <taxon>Araneidae</taxon>
        <taxon>Araneus</taxon>
    </lineage>
</organism>
<accession>A0A4Y2NV56</accession>
<reference evidence="1 2" key="1">
    <citation type="journal article" date="2019" name="Sci. Rep.">
        <title>Orb-weaving spider Araneus ventricosus genome elucidates the spidroin gene catalogue.</title>
        <authorList>
            <person name="Kono N."/>
            <person name="Nakamura H."/>
            <person name="Ohtoshi R."/>
            <person name="Moran D.A.P."/>
            <person name="Shinohara A."/>
            <person name="Yoshida Y."/>
            <person name="Fujiwara M."/>
            <person name="Mori M."/>
            <person name="Tomita M."/>
            <person name="Arakawa K."/>
        </authorList>
    </citation>
    <scope>NUCLEOTIDE SEQUENCE [LARGE SCALE GENOMIC DNA]</scope>
</reference>
<dbReference type="EMBL" id="BGPR01009938">
    <property type="protein sequence ID" value="GBN43221.1"/>
    <property type="molecule type" value="Genomic_DNA"/>
</dbReference>